<organism evidence="2 3">
    <name type="scientific">Holothuria leucospilota</name>
    <name type="common">Black long sea cucumber</name>
    <name type="synonym">Mertensiothuria leucospilota</name>
    <dbReference type="NCBI Taxonomy" id="206669"/>
    <lineage>
        <taxon>Eukaryota</taxon>
        <taxon>Metazoa</taxon>
        <taxon>Echinodermata</taxon>
        <taxon>Eleutherozoa</taxon>
        <taxon>Echinozoa</taxon>
        <taxon>Holothuroidea</taxon>
        <taxon>Aspidochirotacea</taxon>
        <taxon>Aspidochirotida</taxon>
        <taxon>Holothuriidae</taxon>
        <taxon>Holothuria</taxon>
    </lineage>
</organism>
<sequence length="588" mass="66687">MYFFFWRLSSMDLCVICQQSIEDGQNQEIVKLTEKGVQGILTASRERGDQLDVSTGHIVHVNCRKRYCNKRSIASDAKPVKRATKRTLRSQTEQFLFREHCFFCGKSVLLKGKKDHNASAVKTMEFQRKIELICEERGPDDEWGNQVKAKLALVSDLHAADAVYHKACCVNFRTNKQLPKCFQDNPEYKRTPGRPEDNNQASAFIKVAEYLEENDIQVTLSELVEKMKEFCPNPYSSVYMKKKLLEYFGDSIVITELNGTPNVVTLTKSAWSILQQFYKRLQKDTETEKRAIIDTAAKLIKSDIKLLDATKSRYPSSSDVASLQNNLQFVPESLQLLLKGIISEKENDLKVCSIGQALIQAARPRVLLAPLQIGLGIQMHHHFGSRFLIDTLNKLGFCSSYSEVQRFEASAAACQEIHMPKVGDGRFVQYVADNVDHNIRTLDGHGSFHGMGVIAGITPGVIKRERRTLVIAGHNLYLKSAYTYLQQMLQLEEKHPEVHAAFRNGNHVIRRSDRFWAGLSTDLIIEQVLMRSVKATGGLTRGRGLTEAERARWILSMPACADMNNAIQEFCGVDFHTSSKQRIFWIKN</sequence>
<keyword evidence="3" id="KW-1185">Reference proteome</keyword>
<accession>A0A9Q1HL32</accession>
<feature type="signal peptide" evidence="1">
    <location>
        <begin position="1"/>
        <end position="17"/>
    </location>
</feature>
<feature type="chain" id="PRO_5040282978" evidence="1">
    <location>
        <begin position="18"/>
        <end position="588"/>
    </location>
</feature>
<dbReference type="AlphaFoldDB" id="A0A9Q1HL32"/>
<dbReference type="PANTHER" id="PTHR47018:SF4">
    <property type="match status" value="1"/>
</dbReference>
<name>A0A9Q1HL32_HOLLE</name>
<protein>
    <submittedName>
        <fullName evidence="2">Uncharacterized protein</fullName>
    </submittedName>
</protein>
<comment type="caution">
    <text evidence="2">The sequence shown here is derived from an EMBL/GenBank/DDBJ whole genome shotgun (WGS) entry which is preliminary data.</text>
</comment>
<keyword evidence="1" id="KW-0732">Signal</keyword>
<dbReference type="PANTHER" id="PTHR47018">
    <property type="entry name" value="CXC DOMAIN-CONTAINING PROTEIN-RELATED"/>
    <property type="match status" value="1"/>
</dbReference>
<reference evidence="2" key="1">
    <citation type="submission" date="2021-10" db="EMBL/GenBank/DDBJ databases">
        <title>Tropical sea cucumber genome reveals ecological adaptation and Cuvierian tubules defense mechanism.</title>
        <authorList>
            <person name="Chen T."/>
        </authorList>
    </citation>
    <scope>NUCLEOTIDE SEQUENCE</scope>
    <source>
        <strain evidence="2">Nanhai2018</strain>
        <tissue evidence="2">Muscle</tissue>
    </source>
</reference>
<evidence type="ECO:0000313" key="3">
    <source>
        <dbReference type="Proteomes" id="UP001152320"/>
    </source>
</evidence>
<evidence type="ECO:0000256" key="1">
    <source>
        <dbReference type="SAM" id="SignalP"/>
    </source>
</evidence>
<dbReference type="EMBL" id="JAIZAY010000001">
    <property type="protein sequence ID" value="KAJ8049261.1"/>
    <property type="molecule type" value="Genomic_DNA"/>
</dbReference>
<proteinExistence type="predicted"/>
<gene>
    <name evidence="2" type="ORF">HOLleu_01940</name>
</gene>
<dbReference type="OrthoDB" id="6753017at2759"/>
<dbReference type="Proteomes" id="UP001152320">
    <property type="component" value="Chromosome 1"/>
</dbReference>
<evidence type="ECO:0000313" key="2">
    <source>
        <dbReference type="EMBL" id="KAJ8049261.1"/>
    </source>
</evidence>